<organism evidence="1 2">
    <name type="scientific">Thraustotheca clavata</name>
    <dbReference type="NCBI Taxonomy" id="74557"/>
    <lineage>
        <taxon>Eukaryota</taxon>
        <taxon>Sar</taxon>
        <taxon>Stramenopiles</taxon>
        <taxon>Oomycota</taxon>
        <taxon>Saprolegniomycetes</taxon>
        <taxon>Saprolegniales</taxon>
        <taxon>Achlyaceae</taxon>
        <taxon>Thraustotheca</taxon>
    </lineage>
</organism>
<evidence type="ECO:0000313" key="2">
    <source>
        <dbReference type="Proteomes" id="UP000243217"/>
    </source>
</evidence>
<keyword evidence="2" id="KW-1185">Reference proteome</keyword>
<proteinExistence type="predicted"/>
<dbReference type="PANTHER" id="PTHR34496:SF6">
    <property type="entry name" value="GLYCOSYLTRANSFERASE 2-LIKE DOMAIN-CONTAINING PROTEIN"/>
    <property type="match status" value="1"/>
</dbReference>
<protein>
    <submittedName>
        <fullName evidence="1">Uncharacterized protein</fullName>
    </submittedName>
</protein>
<dbReference type="OrthoDB" id="76265at2759"/>
<name>A0A1V9ZXF5_9STRA</name>
<comment type="caution">
    <text evidence="1">The sequence shown here is derived from an EMBL/GenBank/DDBJ whole genome shotgun (WGS) entry which is preliminary data.</text>
</comment>
<dbReference type="EMBL" id="JNBS01001102">
    <property type="protein sequence ID" value="OQS02631.1"/>
    <property type="molecule type" value="Genomic_DNA"/>
</dbReference>
<dbReference type="STRING" id="74557.A0A1V9ZXF5"/>
<dbReference type="Proteomes" id="UP000243217">
    <property type="component" value="Unassembled WGS sequence"/>
</dbReference>
<reference evidence="1 2" key="1">
    <citation type="journal article" date="2014" name="Genome Biol. Evol.">
        <title>The secreted proteins of Achlya hypogyna and Thraustotheca clavata identify the ancestral oomycete secretome and reveal gene acquisitions by horizontal gene transfer.</title>
        <authorList>
            <person name="Misner I."/>
            <person name="Blouin N."/>
            <person name="Leonard G."/>
            <person name="Richards T.A."/>
            <person name="Lane C.E."/>
        </authorList>
    </citation>
    <scope>NUCLEOTIDE SEQUENCE [LARGE SCALE GENOMIC DNA]</scope>
    <source>
        <strain evidence="1 2">ATCC 34112</strain>
    </source>
</reference>
<dbReference type="AlphaFoldDB" id="A0A1V9ZXF5"/>
<evidence type="ECO:0000313" key="1">
    <source>
        <dbReference type="EMBL" id="OQS02631.1"/>
    </source>
</evidence>
<gene>
    <name evidence="1" type="ORF">THRCLA_05015</name>
</gene>
<dbReference type="Pfam" id="PF11397">
    <property type="entry name" value="GlcNAc"/>
    <property type="match status" value="1"/>
</dbReference>
<dbReference type="PANTHER" id="PTHR34496">
    <property type="entry name" value="GLCNAC TRANSFERASE-RELATED"/>
    <property type="match status" value="1"/>
</dbReference>
<sequence length="403" mass="46675">MAPMVRPRRWNLNTIILCGMLLLVGALVKVNLSIVEQSSTFEAKANTVARLRREEHPEVKKIKMEDRRIIVLIANYRDTYRCAETLNSLYTQAARPDLLAVSIFDQIYEEEGEGRCYDAYCDKVGEENCRRNQLRRNDTINALYATGPTYARYQTEKGIDLSIDTFSLAIDSHIIFVPKWDTDLIEQWDSIENEKAVITVYPRSTDNTPPNMDNTLDTTAILMCTGKIETEDADSMISYDAVQQIPVPEKPRLMSQFAGGFNFGTAVGALEVRNDPYTPYLFHGEEYSKAARLFTHGYDMYVPKRQVVYHWYEKRNVVWERDWGERYVIQQNAKRRIRTVLGLPTTSDDYDKTDIEKFALGTKRTFAQFQEFSGINPLAAYYKDNYAQFNNCRDLEYVPYIDQ</sequence>
<accession>A0A1V9ZXF5</accession>
<dbReference type="InterPro" id="IPR021067">
    <property type="entry name" value="Glycosyltransferase"/>
</dbReference>